<name>A0ABN7NNL1_TIMPD</name>
<proteinExistence type="predicted"/>
<protein>
    <submittedName>
        <fullName evidence="1">Uncharacterized protein</fullName>
    </submittedName>
</protein>
<dbReference type="EMBL" id="CAJPIN010003838">
    <property type="protein sequence ID" value="CAG2056439.1"/>
    <property type="molecule type" value="Genomic_DNA"/>
</dbReference>
<reference evidence="1" key="1">
    <citation type="submission" date="2021-03" db="EMBL/GenBank/DDBJ databases">
        <authorList>
            <person name="Tran Van P."/>
        </authorList>
    </citation>
    <scope>NUCLEOTIDE SEQUENCE</scope>
</reference>
<sequence length="93" mass="10579">MWPQQTKGWTYDAASGREGEDVYYGLRKGGRTYDVASGKKGRIHALALGREGEDVCHGLRKGEEDVEKQPEEFDEDDLRVVMEYEEKGQVPDE</sequence>
<organism evidence="1 2">
    <name type="scientific">Timema podura</name>
    <name type="common">Walking stick</name>
    <dbReference type="NCBI Taxonomy" id="61482"/>
    <lineage>
        <taxon>Eukaryota</taxon>
        <taxon>Metazoa</taxon>
        <taxon>Ecdysozoa</taxon>
        <taxon>Arthropoda</taxon>
        <taxon>Hexapoda</taxon>
        <taxon>Insecta</taxon>
        <taxon>Pterygota</taxon>
        <taxon>Neoptera</taxon>
        <taxon>Polyneoptera</taxon>
        <taxon>Phasmatodea</taxon>
        <taxon>Timematodea</taxon>
        <taxon>Timematoidea</taxon>
        <taxon>Timematidae</taxon>
        <taxon>Timema</taxon>
    </lineage>
</organism>
<evidence type="ECO:0000313" key="1">
    <source>
        <dbReference type="EMBL" id="CAG2056439.1"/>
    </source>
</evidence>
<accession>A0ABN7NNL1</accession>
<gene>
    <name evidence="1" type="ORF">TPAB3V08_LOCUS3431</name>
</gene>
<dbReference type="Proteomes" id="UP001153148">
    <property type="component" value="Unassembled WGS sequence"/>
</dbReference>
<keyword evidence="2" id="KW-1185">Reference proteome</keyword>
<evidence type="ECO:0000313" key="2">
    <source>
        <dbReference type="Proteomes" id="UP001153148"/>
    </source>
</evidence>
<comment type="caution">
    <text evidence="1">The sequence shown here is derived from an EMBL/GenBank/DDBJ whole genome shotgun (WGS) entry which is preliminary data.</text>
</comment>